<evidence type="ECO:0000313" key="8">
    <source>
        <dbReference type="EMBL" id="MDW0113685.1"/>
    </source>
</evidence>
<dbReference type="Pfam" id="PF01497">
    <property type="entry name" value="Peripla_BP_2"/>
    <property type="match status" value="1"/>
</dbReference>
<evidence type="ECO:0000256" key="1">
    <source>
        <dbReference type="ARBA" id="ARBA00004196"/>
    </source>
</evidence>
<comment type="subcellular location">
    <subcellularLocation>
        <location evidence="1">Cell envelope</location>
    </subcellularLocation>
</comment>
<dbReference type="PANTHER" id="PTHR30532:SF28">
    <property type="entry name" value="PETROBACTIN-BINDING PROTEIN YCLQ"/>
    <property type="match status" value="1"/>
</dbReference>
<sequence>MKKWSLFTLVLSLLFVLAACGTSSDKDSNTNGATGTDADKPATEETTPVSIKHELDEEEVVFEKTPEKVVVFDFGVLDTLDELNIPVAGLPQATIPQYLEKYKGDEYENLGSLKEPDFEAIHAMQPDVIFISARQSDLYEEFKKIAPTVYMGVDYTNYMDSFTSNMETIGKLFGKEDKVKAELAEVNASIEEIKGKAAAKDEKTLIIMGNEEKVSAYGPSSRFGIIHDVFGFKPADVNIEKSTHGQSISFEYVMEQNPDILFVIDRDSAFDANASVKNAIENDIVKKTNAYKNGKIVYLNGGPWYLAGGGLQSIKIMIEDVKAGL</sequence>
<dbReference type="SUPFAM" id="SSF53807">
    <property type="entry name" value="Helical backbone' metal receptor"/>
    <property type="match status" value="1"/>
</dbReference>
<keyword evidence="3" id="KW-0813">Transport</keyword>
<evidence type="ECO:0000259" key="7">
    <source>
        <dbReference type="PROSITE" id="PS50983"/>
    </source>
</evidence>
<dbReference type="InterPro" id="IPR051313">
    <property type="entry name" value="Bact_iron-sidero_bind"/>
</dbReference>
<organism evidence="8 9">
    <name type="scientific">Sporosarcina saromensis</name>
    <dbReference type="NCBI Taxonomy" id="359365"/>
    <lineage>
        <taxon>Bacteria</taxon>
        <taxon>Bacillati</taxon>
        <taxon>Bacillota</taxon>
        <taxon>Bacilli</taxon>
        <taxon>Bacillales</taxon>
        <taxon>Caryophanaceae</taxon>
        <taxon>Sporosarcina</taxon>
    </lineage>
</organism>
<accession>A0ABU4G9Q0</accession>
<dbReference type="PANTHER" id="PTHR30532">
    <property type="entry name" value="IRON III DICITRATE-BINDING PERIPLASMIC PROTEIN"/>
    <property type="match status" value="1"/>
</dbReference>
<dbReference type="Gene3D" id="3.40.50.1980">
    <property type="entry name" value="Nitrogenase molybdenum iron protein domain"/>
    <property type="match status" value="2"/>
</dbReference>
<dbReference type="PROSITE" id="PS51257">
    <property type="entry name" value="PROKAR_LIPOPROTEIN"/>
    <property type="match status" value="1"/>
</dbReference>
<keyword evidence="9" id="KW-1185">Reference proteome</keyword>
<evidence type="ECO:0000256" key="5">
    <source>
        <dbReference type="SAM" id="MobiDB-lite"/>
    </source>
</evidence>
<feature type="region of interest" description="Disordered" evidence="5">
    <location>
        <begin position="24"/>
        <end position="54"/>
    </location>
</feature>
<comment type="caution">
    <text evidence="8">The sequence shown here is derived from an EMBL/GenBank/DDBJ whole genome shotgun (WGS) entry which is preliminary data.</text>
</comment>
<name>A0ABU4G9Q0_9BACL</name>
<dbReference type="Proteomes" id="UP001282284">
    <property type="component" value="Unassembled WGS sequence"/>
</dbReference>
<dbReference type="PROSITE" id="PS50983">
    <property type="entry name" value="FE_B12_PBP"/>
    <property type="match status" value="1"/>
</dbReference>
<dbReference type="InterPro" id="IPR033870">
    <property type="entry name" value="FatB"/>
</dbReference>
<gene>
    <name evidence="8" type="ORF">QT711_10835</name>
</gene>
<feature type="chain" id="PRO_5045725563" evidence="6">
    <location>
        <begin position="19"/>
        <end position="325"/>
    </location>
</feature>
<proteinExistence type="inferred from homology"/>
<dbReference type="InterPro" id="IPR002491">
    <property type="entry name" value="ABC_transptr_periplasmic_BD"/>
</dbReference>
<dbReference type="RefSeq" id="WP_317944181.1">
    <property type="nucleotide sequence ID" value="NZ_JAUBDI010000009.1"/>
</dbReference>
<evidence type="ECO:0000313" key="9">
    <source>
        <dbReference type="Proteomes" id="UP001282284"/>
    </source>
</evidence>
<dbReference type="EMBL" id="JAUBDI010000009">
    <property type="protein sequence ID" value="MDW0113685.1"/>
    <property type="molecule type" value="Genomic_DNA"/>
</dbReference>
<comment type="similarity">
    <text evidence="2">Belongs to the bacterial solute-binding protein 8 family.</text>
</comment>
<evidence type="ECO:0000256" key="6">
    <source>
        <dbReference type="SAM" id="SignalP"/>
    </source>
</evidence>
<protein>
    <submittedName>
        <fullName evidence="8">Siderophore ABC transporter substrate-binding protein</fullName>
    </submittedName>
</protein>
<dbReference type="CDD" id="cd01140">
    <property type="entry name" value="FatB"/>
    <property type="match status" value="1"/>
</dbReference>
<evidence type="ECO:0000256" key="3">
    <source>
        <dbReference type="ARBA" id="ARBA00022448"/>
    </source>
</evidence>
<evidence type="ECO:0000256" key="2">
    <source>
        <dbReference type="ARBA" id="ARBA00008814"/>
    </source>
</evidence>
<reference evidence="8 9" key="1">
    <citation type="submission" date="2023-06" db="EMBL/GenBank/DDBJ databases">
        <title>Sporosarcina sp. nov., isolated from Korean traditional fermented seafood 'Jeotgal'.</title>
        <authorList>
            <person name="Yang A.I."/>
            <person name="Shin N.-R."/>
        </authorList>
    </citation>
    <scope>NUCLEOTIDE SEQUENCE [LARGE SCALE GENOMIC DNA]</scope>
    <source>
        <strain evidence="8 9">KCTC13119</strain>
    </source>
</reference>
<keyword evidence="4 6" id="KW-0732">Signal</keyword>
<evidence type="ECO:0000256" key="4">
    <source>
        <dbReference type="ARBA" id="ARBA00022729"/>
    </source>
</evidence>
<feature type="signal peptide" evidence="6">
    <location>
        <begin position="1"/>
        <end position="18"/>
    </location>
</feature>
<feature type="domain" description="Fe/B12 periplasmic-binding" evidence="7">
    <location>
        <begin position="68"/>
        <end position="325"/>
    </location>
</feature>